<reference evidence="4" key="1">
    <citation type="submission" date="2018-11" db="EMBL/GenBank/DDBJ databases">
        <title>FDA dAtabase for Regulatory Grade micrObial Sequences (FDA-ARGOS): Supporting development and validation of Infectious Disease Dx tests.</title>
        <authorList>
            <person name="Goldberg B."/>
            <person name="Campos J."/>
            <person name="Tallon L."/>
            <person name="Sadzewicz L."/>
            <person name="Zhao X."/>
            <person name="Vavikolanu K."/>
            <person name="Mehta A."/>
            <person name="Aluvathingal J."/>
            <person name="Nadendla S."/>
            <person name="Geyer C."/>
            <person name="Nandy P."/>
            <person name="Yan Y."/>
            <person name="Sichtig H."/>
        </authorList>
    </citation>
    <scope>NUCLEOTIDE SEQUENCE [LARGE SCALE GENOMIC DNA]</scope>
    <source>
        <strain evidence="4">FDAARGOS_614</strain>
    </source>
</reference>
<dbReference type="AlphaFoldDB" id="A0A3G8H0V7"/>
<evidence type="ECO:0000313" key="4">
    <source>
        <dbReference type="Proteomes" id="UP000270411"/>
    </source>
</evidence>
<dbReference type="EMBL" id="CP033969">
    <property type="protein sequence ID" value="AZG13905.1"/>
    <property type="molecule type" value="Genomic_DNA"/>
</dbReference>
<organism evidence="3 4">
    <name type="scientific">Cupriavidus pauculus</name>
    <dbReference type="NCBI Taxonomy" id="82633"/>
    <lineage>
        <taxon>Bacteria</taxon>
        <taxon>Pseudomonadati</taxon>
        <taxon>Pseudomonadota</taxon>
        <taxon>Betaproteobacteria</taxon>
        <taxon>Burkholderiales</taxon>
        <taxon>Burkholderiaceae</taxon>
        <taxon>Cupriavidus</taxon>
    </lineage>
</organism>
<dbReference type="InterPro" id="IPR029063">
    <property type="entry name" value="SAM-dependent_MTases_sf"/>
</dbReference>
<dbReference type="PANTHER" id="PTHR43317">
    <property type="entry name" value="THERMOSPERMINE SYNTHASE ACAULIS5"/>
    <property type="match status" value="1"/>
</dbReference>
<evidence type="ECO:0000256" key="1">
    <source>
        <dbReference type="ARBA" id="ARBA00023115"/>
    </source>
</evidence>
<protein>
    <submittedName>
        <fullName evidence="3">Spermidine synthase</fullName>
    </submittedName>
</protein>
<dbReference type="KEGG" id="cpau:EHF44_10890"/>
<evidence type="ECO:0000256" key="2">
    <source>
        <dbReference type="SAM" id="MobiDB-lite"/>
    </source>
</evidence>
<dbReference type="OrthoDB" id="117774at2"/>
<gene>
    <name evidence="3" type="ORF">EHF44_10890</name>
</gene>
<dbReference type="GO" id="GO:0006596">
    <property type="term" value="P:polyamine biosynthetic process"/>
    <property type="evidence" value="ECO:0007669"/>
    <property type="project" value="UniProtKB-KW"/>
</dbReference>
<evidence type="ECO:0000313" key="3">
    <source>
        <dbReference type="EMBL" id="AZG13905.1"/>
    </source>
</evidence>
<dbReference type="Gene3D" id="3.40.50.150">
    <property type="entry name" value="Vaccinia Virus protein VP39"/>
    <property type="match status" value="1"/>
</dbReference>
<name>A0A3G8H0V7_9BURK</name>
<keyword evidence="1" id="KW-0620">Polyamine biosynthesis</keyword>
<feature type="region of interest" description="Disordered" evidence="2">
    <location>
        <begin position="34"/>
        <end position="60"/>
    </location>
</feature>
<accession>A0A3G8H0V7</accession>
<dbReference type="PANTHER" id="PTHR43317:SF1">
    <property type="entry name" value="THERMOSPERMINE SYNTHASE ACAULIS5"/>
    <property type="match status" value="1"/>
</dbReference>
<dbReference type="Proteomes" id="UP000270411">
    <property type="component" value="Chromosome 1"/>
</dbReference>
<dbReference type="SUPFAM" id="SSF53335">
    <property type="entry name" value="S-adenosyl-L-methionine-dependent methyltransferases"/>
    <property type="match status" value="1"/>
</dbReference>
<proteinExistence type="predicted"/>
<sequence length="315" mass="34755">MAAARASRAGPMIRALGAFLSSMTLLKRKSIEAVASRRPARGSRESSRHPAGRDAGEKRMTPRFAPVTFSEMDGVRYLHFGTEWVQGAMRLRKPDAIELEYAQQMMAWLLFLSPASAGFHVAQLGLGAAALTKFCHRHFARAKVTAVELNPAVIVAGRSMFGLREDDARLTVREQDAWDYVMDGAQTAAIDALQVDLYDATARGPVLDTTAFYRACRRVLKAPGVMTINLFGDHDSFPKNIERICDAFDNRVLVFPEVHDGNIIALAFNGPAIDVSWETLEARAAVIETSTTLPARDWVRKLRAANARQEGRLVI</sequence>
<feature type="compositionally biased region" description="Basic and acidic residues" evidence="2">
    <location>
        <begin position="42"/>
        <end position="60"/>
    </location>
</feature>